<evidence type="ECO:0000259" key="8">
    <source>
        <dbReference type="PROSITE" id="PS50045"/>
    </source>
</evidence>
<accession>A0A7V5H452</accession>
<evidence type="ECO:0000256" key="5">
    <source>
        <dbReference type="ARBA" id="ARBA00023015"/>
    </source>
</evidence>
<dbReference type="GO" id="GO:0043565">
    <property type="term" value="F:sequence-specific DNA binding"/>
    <property type="evidence" value="ECO:0007669"/>
    <property type="project" value="InterPro"/>
</dbReference>
<dbReference type="PROSITE" id="PS50110">
    <property type="entry name" value="RESPONSE_REGULATORY"/>
    <property type="match status" value="1"/>
</dbReference>
<dbReference type="GO" id="GO:0006355">
    <property type="term" value="P:regulation of DNA-templated transcription"/>
    <property type="evidence" value="ECO:0007669"/>
    <property type="project" value="InterPro"/>
</dbReference>
<protein>
    <submittedName>
        <fullName evidence="10">Sigma-54-dependent Fis family transcriptional regulator</fullName>
    </submittedName>
</protein>
<dbReference type="PROSITE" id="PS50045">
    <property type="entry name" value="SIGMA54_INTERACT_4"/>
    <property type="match status" value="1"/>
</dbReference>
<dbReference type="PRINTS" id="PR01590">
    <property type="entry name" value="HTHFIS"/>
</dbReference>
<evidence type="ECO:0000256" key="6">
    <source>
        <dbReference type="ARBA" id="ARBA00023163"/>
    </source>
</evidence>
<dbReference type="InterPro" id="IPR002078">
    <property type="entry name" value="Sigma_54_int"/>
</dbReference>
<name>A0A7V5H452_CALAY</name>
<keyword evidence="3" id="KW-0067">ATP-binding</keyword>
<dbReference type="Gene3D" id="3.40.50.300">
    <property type="entry name" value="P-loop containing nucleotide triphosphate hydrolases"/>
    <property type="match status" value="1"/>
</dbReference>
<feature type="domain" description="Sigma-54 factor interaction" evidence="8">
    <location>
        <begin position="143"/>
        <end position="372"/>
    </location>
</feature>
<dbReference type="InterPro" id="IPR025943">
    <property type="entry name" value="Sigma_54_int_dom_ATP-bd_2"/>
</dbReference>
<reference evidence="10" key="1">
    <citation type="journal article" date="2020" name="mSystems">
        <title>Genome- and Community-Level Interaction Insights into Carbon Utilization and Element Cycling Functions of Hydrothermarchaeota in Hydrothermal Sediment.</title>
        <authorList>
            <person name="Zhou Z."/>
            <person name="Liu Y."/>
            <person name="Xu W."/>
            <person name="Pan J."/>
            <person name="Luo Z.H."/>
            <person name="Li M."/>
        </authorList>
    </citation>
    <scope>NUCLEOTIDE SEQUENCE [LARGE SCALE GENOMIC DNA]</scope>
    <source>
        <strain evidence="10">HyVt-76</strain>
    </source>
</reference>
<dbReference type="SUPFAM" id="SSF46689">
    <property type="entry name" value="Homeodomain-like"/>
    <property type="match status" value="1"/>
</dbReference>
<dbReference type="SUPFAM" id="SSF52172">
    <property type="entry name" value="CheY-like"/>
    <property type="match status" value="1"/>
</dbReference>
<feature type="modified residue" description="4-aspartylphosphate" evidence="7">
    <location>
        <position position="53"/>
    </location>
</feature>
<dbReference type="Gene3D" id="1.10.10.60">
    <property type="entry name" value="Homeodomain-like"/>
    <property type="match status" value="1"/>
</dbReference>
<dbReference type="GO" id="GO:0005524">
    <property type="term" value="F:ATP binding"/>
    <property type="evidence" value="ECO:0007669"/>
    <property type="project" value="UniProtKB-KW"/>
</dbReference>
<dbReference type="Pfam" id="PF00158">
    <property type="entry name" value="Sigma54_activat"/>
    <property type="match status" value="1"/>
</dbReference>
<dbReference type="GO" id="GO:0000160">
    <property type="term" value="P:phosphorelay signal transduction system"/>
    <property type="evidence" value="ECO:0007669"/>
    <property type="project" value="UniProtKB-KW"/>
</dbReference>
<dbReference type="InterPro" id="IPR009057">
    <property type="entry name" value="Homeodomain-like_sf"/>
</dbReference>
<evidence type="ECO:0000256" key="1">
    <source>
        <dbReference type="ARBA" id="ARBA00022553"/>
    </source>
</evidence>
<dbReference type="Pfam" id="PF00072">
    <property type="entry name" value="Response_reg"/>
    <property type="match status" value="1"/>
</dbReference>
<evidence type="ECO:0000256" key="4">
    <source>
        <dbReference type="ARBA" id="ARBA00023012"/>
    </source>
</evidence>
<keyword evidence="4" id="KW-0902">Two-component regulatory system</keyword>
<evidence type="ECO:0000256" key="3">
    <source>
        <dbReference type="ARBA" id="ARBA00022840"/>
    </source>
</evidence>
<evidence type="ECO:0000259" key="9">
    <source>
        <dbReference type="PROSITE" id="PS50110"/>
    </source>
</evidence>
<dbReference type="EMBL" id="DRTD01000513">
    <property type="protein sequence ID" value="HHE55501.1"/>
    <property type="molecule type" value="Genomic_DNA"/>
</dbReference>
<dbReference type="Proteomes" id="UP000886111">
    <property type="component" value="Unassembled WGS sequence"/>
</dbReference>
<dbReference type="Pfam" id="PF02954">
    <property type="entry name" value="HTH_8"/>
    <property type="match status" value="1"/>
</dbReference>
<dbReference type="CDD" id="cd00009">
    <property type="entry name" value="AAA"/>
    <property type="match status" value="1"/>
</dbReference>
<dbReference type="PANTHER" id="PTHR32071">
    <property type="entry name" value="TRANSCRIPTIONAL REGULATORY PROTEIN"/>
    <property type="match status" value="1"/>
</dbReference>
<keyword evidence="5" id="KW-0805">Transcription regulation</keyword>
<keyword evidence="6" id="KW-0804">Transcription</keyword>
<dbReference type="AlphaFoldDB" id="A0A7V5H452"/>
<dbReference type="InterPro" id="IPR002197">
    <property type="entry name" value="HTH_Fis"/>
</dbReference>
<keyword evidence="1 7" id="KW-0597">Phosphoprotein</keyword>
<dbReference type="SMART" id="SM00448">
    <property type="entry name" value="REC"/>
    <property type="match status" value="1"/>
</dbReference>
<feature type="domain" description="Response regulatory" evidence="9">
    <location>
        <begin position="4"/>
        <end position="118"/>
    </location>
</feature>
<dbReference type="Gene3D" id="1.10.8.60">
    <property type="match status" value="1"/>
</dbReference>
<comment type="caution">
    <text evidence="10">The sequence shown here is derived from an EMBL/GenBank/DDBJ whole genome shotgun (WGS) entry which is preliminary data.</text>
</comment>
<keyword evidence="2" id="KW-0547">Nucleotide-binding</keyword>
<evidence type="ECO:0000313" key="10">
    <source>
        <dbReference type="EMBL" id="HHE55501.1"/>
    </source>
</evidence>
<dbReference type="InterPro" id="IPR003593">
    <property type="entry name" value="AAA+_ATPase"/>
</dbReference>
<dbReference type="PANTHER" id="PTHR32071:SF113">
    <property type="entry name" value="ALGINATE BIOSYNTHESIS TRANSCRIPTIONAL REGULATORY PROTEIN ALGB"/>
    <property type="match status" value="1"/>
</dbReference>
<organism evidence="10">
    <name type="scientific">Caldithrix abyssi</name>
    <dbReference type="NCBI Taxonomy" id="187145"/>
    <lineage>
        <taxon>Bacteria</taxon>
        <taxon>Pseudomonadati</taxon>
        <taxon>Calditrichota</taxon>
        <taxon>Calditrichia</taxon>
        <taxon>Calditrichales</taxon>
        <taxon>Calditrichaceae</taxon>
        <taxon>Caldithrix</taxon>
    </lineage>
</organism>
<sequence>MKANILVVDDERSIRDSLELVLKEEGYEVATASDGKQAMELLQNRDFDIMITDLKMPGIDGIQLTNHCLQTYPQTSVIIITAYGSLETAIEALRLGAYDYILKPFEFDDVLIKVQNLIKHKELILENQALRREIHARYDFSNIVGQSQQMKEVFKLIEKVAKTKGNVLITGKSGTGKELVARAIHYNSDRANKPFVAINCGAIVGTLMESEFFGHKKGSFTGAIRDKDGYFKIANGGTLFLDEVGDIPLHLQVKLLRAIEEGVILPVGGTTPIKIDVRIIAATNRDLLKDIEEGRFRDDLYYRLNVVEIKLPSLNERKEDIPLLVDHFIKKYNYELKRRVLGTDNETMRILINYPWKGGIRELENVIERALILCEGDYIIKEDLPPNMVQDEYLSTVPDRLKDAVAAFEKEHILNILRRTENNKEKAAKLLDISLSSLYRKMDELGIKNIS</sequence>
<dbReference type="InterPro" id="IPR001789">
    <property type="entry name" value="Sig_transdc_resp-reg_receiver"/>
</dbReference>
<dbReference type="PROSITE" id="PS00676">
    <property type="entry name" value="SIGMA54_INTERACT_2"/>
    <property type="match status" value="1"/>
</dbReference>
<dbReference type="FunFam" id="3.40.50.2300:FF:000018">
    <property type="entry name" value="DNA-binding transcriptional regulator NtrC"/>
    <property type="match status" value="1"/>
</dbReference>
<gene>
    <name evidence="10" type="ORF">ENL21_06940</name>
</gene>
<dbReference type="SMART" id="SM00382">
    <property type="entry name" value="AAA"/>
    <property type="match status" value="1"/>
</dbReference>
<dbReference type="Gene3D" id="3.40.50.2300">
    <property type="match status" value="1"/>
</dbReference>
<dbReference type="InterPro" id="IPR027417">
    <property type="entry name" value="P-loop_NTPase"/>
</dbReference>
<dbReference type="FunFam" id="3.40.50.300:FF:000006">
    <property type="entry name" value="DNA-binding transcriptional regulator NtrC"/>
    <property type="match status" value="1"/>
</dbReference>
<proteinExistence type="predicted"/>
<dbReference type="InterPro" id="IPR011006">
    <property type="entry name" value="CheY-like_superfamily"/>
</dbReference>
<dbReference type="Pfam" id="PF25601">
    <property type="entry name" value="AAA_lid_14"/>
    <property type="match status" value="1"/>
</dbReference>
<dbReference type="SUPFAM" id="SSF52540">
    <property type="entry name" value="P-loop containing nucleoside triphosphate hydrolases"/>
    <property type="match status" value="1"/>
</dbReference>
<evidence type="ECO:0000256" key="7">
    <source>
        <dbReference type="PROSITE-ProRule" id="PRU00169"/>
    </source>
</evidence>
<evidence type="ECO:0000256" key="2">
    <source>
        <dbReference type="ARBA" id="ARBA00022741"/>
    </source>
</evidence>
<dbReference type="InterPro" id="IPR058031">
    <property type="entry name" value="AAA_lid_NorR"/>
</dbReference>